<accession>A0AAD3D5Q8</accession>
<reference evidence="2 3" key="1">
    <citation type="journal article" date="2021" name="Sci. Rep.">
        <title>The genome of the diatom Chaetoceros tenuissimus carries an ancient integrated fragment of an extant virus.</title>
        <authorList>
            <person name="Hongo Y."/>
            <person name="Kimura K."/>
            <person name="Takaki Y."/>
            <person name="Yoshida Y."/>
            <person name="Baba S."/>
            <person name="Kobayashi G."/>
            <person name="Nagasaki K."/>
            <person name="Hano T."/>
            <person name="Tomaru Y."/>
        </authorList>
    </citation>
    <scope>NUCLEOTIDE SEQUENCE [LARGE SCALE GENOMIC DNA]</scope>
    <source>
        <strain evidence="2 3">NIES-3715</strain>
    </source>
</reference>
<evidence type="ECO:0000313" key="2">
    <source>
        <dbReference type="EMBL" id="GFH58283.1"/>
    </source>
</evidence>
<comment type="caution">
    <text evidence="2">The sequence shown here is derived from an EMBL/GenBank/DDBJ whole genome shotgun (WGS) entry which is preliminary data.</text>
</comment>
<evidence type="ECO:0000313" key="3">
    <source>
        <dbReference type="Proteomes" id="UP001054902"/>
    </source>
</evidence>
<proteinExistence type="predicted"/>
<keyword evidence="3" id="KW-1185">Reference proteome</keyword>
<feature type="region of interest" description="Disordered" evidence="1">
    <location>
        <begin position="63"/>
        <end position="105"/>
    </location>
</feature>
<dbReference type="Proteomes" id="UP001054902">
    <property type="component" value="Unassembled WGS sequence"/>
</dbReference>
<name>A0AAD3D5Q8_9STRA</name>
<sequence length="153" mass="16300">MDSNANYVGMGSGVQPGTTAMNVPDIDPSLSQEEKDLRLALALQQQENAAAYDASQKAREAAVAARKNRTTRSNVGTGLAQVRKSQKAHGDVESSGNYYAPGDDSSDAKLAAELQKVEQTTAVTATLMEKTVQEGSDEKKASNVRSGRSHFHM</sequence>
<evidence type="ECO:0000256" key="1">
    <source>
        <dbReference type="SAM" id="MobiDB-lite"/>
    </source>
</evidence>
<dbReference type="AlphaFoldDB" id="A0AAD3D5Q8"/>
<feature type="region of interest" description="Disordered" evidence="1">
    <location>
        <begin position="128"/>
        <end position="153"/>
    </location>
</feature>
<feature type="region of interest" description="Disordered" evidence="1">
    <location>
        <begin position="1"/>
        <end position="32"/>
    </location>
</feature>
<protein>
    <submittedName>
        <fullName evidence="2">Uncharacterized protein</fullName>
    </submittedName>
</protein>
<dbReference type="EMBL" id="BLLK01000062">
    <property type="protein sequence ID" value="GFH58283.1"/>
    <property type="molecule type" value="Genomic_DNA"/>
</dbReference>
<organism evidence="2 3">
    <name type="scientific">Chaetoceros tenuissimus</name>
    <dbReference type="NCBI Taxonomy" id="426638"/>
    <lineage>
        <taxon>Eukaryota</taxon>
        <taxon>Sar</taxon>
        <taxon>Stramenopiles</taxon>
        <taxon>Ochrophyta</taxon>
        <taxon>Bacillariophyta</taxon>
        <taxon>Coscinodiscophyceae</taxon>
        <taxon>Chaetocerotophycidae</taxon>
        <taxon>Chaetocerotales</taxon>
        <taxon>Chaetocerotaceae</taxon>
        <taxon>Chaetoceros</taxon>
    </lineage>
</organism>
<gene>
    <name evidence="2" type="ORF">CTEN210_14759</name>
</gene>